<feature type="transmembrane region" description="Helical" evidence="1">
    <location>
        <begin position="6"/>
        <end position="22"/>
    </location>
</feature>
<dbReference type="GO" id="GO:0009245">
    <property type="term" value="P:lipid A biosynthetic process"/>
    <property type="evidence" value="ECO:0007669"/>
    <property type="project" value="TreeGrafter"/>
</dbReference>
<dbReference type="EMBL" id="WMET01000001">
    <property type="protein sequence ID" value="MYL19450.1"/>
    <property type="molecule type" value="Genomic_DNA"/>
</dbReference>
<dbReference type="SUPFAM" id="SSF56300">
    <property type="entry name" value="Metallo-dependent phosphatases"/>
    <property type="match status" value="1"/>
</dbReference>
<organism evidence="3 4">
    <name type="scientific">Halobacillus litoralis</name>
    <dbReference type="NCBI Taxonomy" id="45668"/>
    <lineage>
        <taxon>Bacteria</taxon>
        <taxon>Bacillati</taxon>
        <taxon>Bacillota</taxon>
        <taxon>Bacilli</taxon>
        <taxon>Bacillales</taxon>
        <taxon>Bacillaceae</taxon>
        <taxon>Halobacillus</taxon>
    </lineage>
</organism>
<dbReference type="Gene3D" id="3.60.21.10">
    <property type="match status" value="1"/>
</dbReference>
<accession>A0A845DPL8</accession>
<proteinExistence type="predicted"/>
<evidence type="ECO:0000256" key="1">
    <source>
        <dbReference type="SAM" id="Phobius"/>
    </source>
</evidence>
<keyword evidence="1" id="KW-0472">Membrane</keyword>
<gene>
    <name evidence="3" type="ORF">GLW04_06070</name>
</gene>
<name>A0A845DPL8_9BACI</name>
<keyword evidence="1" id="KW-0812">Transmembrane</keyword>
<keyword evidence="1" id="KW-1133">Transmembrane helix</keyword>
<evidence type="ECO:0000259" key="2">
    <source>
        <dbReference type="Pfam" id="PF00149"/>
    </source>
</evidence>
<dbReference type="Proteomes" id="UP000460949">
    <property type="component" value="Unassembled WGS sequence"/>
</dbReference>
<dbReference type="OrthoDB" id="9780884at2"/>
<dbReference type="Pfam" id="PF00149">
    <property type="entry name" value="Metallophos"/>
    <property type="match status" value="1"/>
</dbReference>
<dbReference type="AlphaFoldDB" id="A0A845DPL8"/>
<dbReference type="InterPro" id="IPR029052">
    <property type="entry name" value="Metallo-depent_PP-like"/>
</dbReference>
<comment type="caution">
    <text evidence="3">The sequence shown here is derived from an EMBL/GenBank/DDBJ whole genome shotgun (WGS) entry which is preliminary data.</text>
</comment>
<dbReference type="GO" id="GO:0016020">
    <property type="term" value="C:membrane"/>
    <property type="evidence" value="ECO:0007669"/>
    <property type="project" value="GOC"/>
</dbReference>
<sequence length="263" mass="29613">MLLEWILLLTLSGVCLLVYMMYRAGNDHIEEQTIQVDAENSGKRLRIFFISDIHNRSIKEETVNRAVNVDIVVIGGDLVDKRTSVAKLETNLRLLARLDAPIYFVPGNNDHELGKEPVTAVLNRHRIEVLSNEDTAGESRGGTPFVLTGLDPYFLKPRRSTELADSSHLRILCVHDPFVYYQMNREEKMKYDLVLSGHTHGGQIRLFGMGPYQRGGWSRVSSIPHFVSEGYGTSLLPLRLGTRAECHVIEVVGNVKDISKKLS</sequence>
<evidence type="ECO:0000313" key="3">
    <source>
        <dbReference type="EMBL" id="MYL19450.1"/>
    </source>
</evidence>
<dbReference type="RefSeq" id="WP_160835835.1">
    <property type="nucleotide sequence ID" value="NZ_WMET01000001.1"/>
</dbReference>
<dbReference type="InterPro" id="IPR051158">
    <property type="entry name" value="Metallophosphoesterase_sf"/>
</dbReference>
<dbReference type="InterPro" id="IPR004843">
    <property type="entry name" value="Calcineurin-like_PHP"/>
</dbReference>
<evidence type="ECO:0000313" key="4">
    <source>
        <dbReference type="Proteomes" id="UP000460949"/>
    </source>
</evidence>
<protein>
    <submittedName>
        <fullName evidence="3">Metallophosphoesterase</fullName>
    </submittedName>
</protein>
<feature type="domain" description="Calcineurin-like phosphoesterase" evidence="2">
    <location>
        <begin position="45"/>
        <end position="201"/>
    </location>
</feature>
<dbReference type="GO" id="GO:0008758">
    <property type="term" value="F:UDP-2,3-diacylglucosamine hydrolase activity"/>
    <property type="evidence" value="ECO:0007669"/>
    <property type="project" value="TreeGrafter"/>
</dbReference>
<reference evidence="3 4" key="1">
    <citation type="submission" date="2019-11" db="EMBL/GenBank/DDBJ databases">
        <title>Genome sequences of 17 halophilic strains isolated from different environments.</title>
        <authorList>
            <person name="Furrow R.E."/>
        </authorList>
    </citation>
    <scope>NUCLEOTIDE SEQUENCE [LARGE SCALE GENOMIC DNA]</scope>
    <source>
        <strain evidence="3 4">22511_23_Filter</strain>
    </source>
</reference>
<dbReference type="PANTHER" id="PTHR31302:SF32">
    <property type="entry name" value="PHOSPHOESTERASE"/>
    <property type="match status" value="1"/>
</dbReference>
<dbReference type="PANTHER" id="PTHR31302">
    <property type="entry name" value="TRANSMEMBRANE PROTEIN WITH METALLOPHOSPHOESTERASE DOMAIN-RELATED"/>
    <property type="match status" value="1"/>
</dbReference>